<name>A0A150KIZ3_HEYCO</name>
<dbReference type="Proteomes" id="UP000075304">
    <property type="component" value="Unassembled WGS sequence"/>
</dbReference>
<comment type="caution">
    <text evidence="1">The sequence shown here is derived from an EMBL/GenBank/DDBJ whole genome shotgun (WGS) entry which is preliminary data.</text>
</comment>
<evidence type="ECO:0000313" key="2">
    <source>
        <dbReference type="Proteomes" id="UP000075304"/>
    </source>
</evidence>
<organism evidence="1 2">
    <name type="scientific">Heyndrickxia coagulans</name>
    <name type="common">Weizmannia coagulans</name>
    <dbReference type="NCBI Taxonomy" id="1398"/>
    <lineage>
        <taxon>Bacteria</taxon>
        <taxon>Bacillati</taxon>
        <taxon>Bacillota</taxon>
        <taxon>Bacilli</taxon>
        <taxon>Bacillales</taxon>
        <taxon>Bacillaceae</taxon>
        <taxon>Heyndrickxia</taxon>
    </lineage>
</organism>
<sequence length="68" mass="8017">MYKARNKVEFHRRHHAHYAFLGCLLKHQFQTTTLYLYPVNKIGPLSSLEDLVALTKPPIFSFLEYIPL</sequence>
<gene>
    <name evidence="1" type="ORF">B4099_0909</name>
</gene>
<reference evidence="1 2" key="1">
    <citation type="submission" date="2016-01" db="EMBL/GenBank/DDBJ databases">
        <title>Genome Sequences of Twelve Sporeforming Bacillus Species Isolated from Foods.</title>
        <authorList>
            <person name="Berendsen E.M."/>
            <person name="Wells-Bennik M.H."/>
            <person name="Krawcyk A.O."/>
            <person name="De Jong A."/>
            <person name="Holsappel S."/>
            <person name="Eijlander R.T."/>
            <person name="Kuipers O.P."/>
        </authorList>
    </citation>
    <scope>NUCLEOTIDE SEQUENCE [LARGE SCALE GENOMIC DNA]</scope>
    <source>
        <strain evidence="1 2">B4099</strain>
    </source>
</reference>
<evidence type="ECO:0000313" key="1">
    <source>
        <dbReference type="EMBL" id="KYC73564.1"/>
    </source>
</evidence>
<protein>
    <submittedName>
        <fullName evidence="1">Uncharacterized protein</fullName>
    </submittedName>
</protein>
<proteinExistence type="predicted"/>
<accession>A0A150KIZ3</accession>
<dbReference type="EMBL" id="LQYI01000006">
    <property type="protein sequence ID" value="KYC73564.1"/>
    <property type="molecule type" value="Genomic_DNA"/>
</dbReference>
<dbReference type="AlphaFoldDB" id="A0A150KIZ3"/>